<dbReference type="EMBL" id="CP019124">
    <property type="protein sequence ID" value="APX88974.1"/>
    <property type="molecule type" value="Genomic_DNA"/>
</dbReference>
<keyword evidence="2" id="KW-1185">Reference proteome</keyword>
<dbReference type="STRING" id="1267768.BV394_03895"/>
<accession>A0A2M9DFA4</accession>
<protein>
    <submittedName>
        <fullName evidence="1">Uncharacterized protein</fullName>
    </submittedName>
</protein>
<organism evidence="1 2">
    <name type="scientific">Brevirhabdus pacifica</name>
    <dbReference type="NCBI Taxonomy" id="1267768"/>
    <lineage>
        <taxon>Bacteria</taxon>
        <taxon>Pseudomonadati</taxon>
        <taxon>Pseudomonadota</taxon>
        <taxon>Alphaproteobacteria</taxon>
        <taxon>Rhodobacterales</taxon>
        <taxon>Paracoccaceae</taxon>
        <taxon>Brevirhabdus</taxon>
    </lineage>
</organism>
<gene>
    <name evidence="1" type="ORF">BV394_03895</name>
</gene>
<evidence type="ECO:0000313" key="1">
    <source>
        <dbReference type="EMBL" id="APX88974.1"/>
    </source>
</evidence>
<sequence>MLGALSLAACTPPATLRPAMTAADSPPRQVLLYRDTLTVTRVDGSLCAGPARRAPAAGWSGTMGGCENPPGFTVAPGAAPRRQPRLTLARINTPPGDQPPVRITLPGGSNLDYAPASAR</sequence>
<evidence type="ECO:0000313" key="2">
    <source>
        <dbReference type="Proteomes" id="UP000187266"/>
    </source>
</evidence>
<accession>A0A1U7DG48</accession>
<dbReference type="RefSeq" id="WP_076978997.1">
    <property type="nucleotide sequence ID" value="NZ_CP019124.1"/>
</dbReference>
<dbReference type="AlphaFoldDB" id="A0A1U7DG48"/>
<proteinExistence type="predicted"/>
<dbReference type="Proteomes" id="UP000187266">
    <property type="component" value="Chromosome"/>
</dbReference>
<name>A0A1U7DG48_9RHOB</name>
<reference evidence="1 2" key="1">
    <citation type="submission" date="2017-01" db="EMBL/GenBank/DDBJ databases">
        <title>Genomic analysis of Xuhuaishuia manganoxidans DY6-4.</title>
        <authorList>
            <person name="Wang X."/>
        </authorList>
    </citation>
    <scope>NUCLEOTIDE SEQUENCE [LARGE SCALE GENOMIC DNA]</scope>
    <source>
        <strain evidence="1 2">DY6-4</strain>
    </source>
</reference>